<name>A0A1M7UKU3_9ACTN</name>
<organism evidence="2 3">
    <name type="scientific">Geodermatophilus obscurus</name>
    <dbReference type="NCBI Taxonomy" id="1861"/>
    <lineage>
        <taxon>Bacteria</taxon>
        <taxon>Bacillati</taxon>
        <taxon>Actinomycetota</taxon>
        <taxon>Actinomycetes</taxon>
        <taxon>Geodermatophilales</taxon>
        <taxon>Geodermatophilaceae</taxon>
        <taxon>Geodermatophilus</taxon>
    </lineage>
</organism>
<evidence type="ECO:0000313" key="3">
    <source>
        <dbReference type="Proteomes" id="UP000184428"/>
    </source>
</evidence>
<evidence type="ECO:0000313" key="2">
    <source>
        <dbReference type="EMBL" id="SHN83525.1"/>
    </source>
</evidence>
<dbReference type="AlphaFoldDB" id="A0A1M7UKU3"/>
<feature type="region of interest" description="Disordered" evidence="1">
    <location>
        <begin position="28"/>
        <end position="48"/>
    </location>
</feature>
<evidence type="ECO:0000256" key="1">
    <source>
        <dbReference type="SAM" id="MobiDB-lite"/>
    </source>
</evidence>
<accession>A0A1M7UKU3</accession>
<proteinExistence type="predicted"/>
<dbReference type="EMBL" id="FRDM01000021">
    <property type="protein sequence ID" value="SHN83525.1"/>
    <property type="molecule type" value="Genomic_DNA"/>
</dbReference>
<reference evidence="2 3" key="1">
    <citation type="submission" date="2016-12" db="EMBL/GenBank/DDBJ databases">
        <authorList>
            <person name="Song W.-J."/>
            <person name="Kurnit D.M."/>
        </authorList>
    </citation>
    <scope>NUCLEOTIDE SEQUENCE [LARGE SCALE GENOMIC DNA]</scope>
    <source>
        <strain evidence="2 3">DSM 43162</strain>
    </source>
</reference>
<dbReference type="Proteomes" id="UP000184428">
    <property type="component" value="Unassembled WGS sequence"/>
</dbReference>
<gene>
    <name evidence="2" type="ORF">SAMN05660350_03432</name>
</gene>
<dbReference type="RefSeq" id="WP_072919898.1">
    <property type="nucleotide sequence ID" value="NZ_FRDM01000021.1"/>
</dbReference>
<sequence length="99" mass="11041">MTTADKVRPRVKRPRALQDDLLDDLRQAAPMPVPQPVHRAAPPPEERRGTVWVRTPMSTPTLELRVTLWQWSAPGVRRLRGGVVLSAGPVRISLTGLVH</sequence>
<protein>
    <submittedName>
        <fullName evidence="2">Uncharacterized protein</fullName>
    </submittedName>
</protein>
<dbReference type="OrthoDB" id="9842250at2"/>